<sequence>MDNFMIKSERDVHRRESRRTGVQITEHAESDHEKDGRSDEGGMNPPSRISRMEQLMERLWAFEIFALVVSTLALLGLIILLRVTEGHRVPNWTIRPKHTKPVTVTINAVISIFATAVKSTVLIPVAAAIGELKWIWFNQGHRLTDIQIFESAARGPLGAAIMLWSFRGRSLACLGAVIILGSLALDFGFQQLVTYPLRPVSLGPATIARTNEYSAFRPGWTTGTPLAEQPMVAAMYTGMYGDGNSFSVTPGCPSGNCTWTEDYTSLGFCSRCYSTTDQIVKQCGTFNYTTVDENGQTLVVGDPIPYCNYTMPSGQFIPAINFTSGYAETIPILVDVSATPASGKTYFGKALTAHVSTLSVMRAEWQTVADDQDRYYDKIVAANATECGIDVCVIKYHATLQNSNFTEILIDSFVNETDRLVFSEGDAGYVMPVYIHPPQSWTNQSNANDSNIYALDSLTIQALRFQFGDNANQLLWSGRFVDRLTGQAIVDNDFVAYVRYLDEAGMERMMSSLTSSMTRRIRTSPGPFTNSYGPGPNAIGITTQDMPYVNVRWGWIALPAAILVLSAILLVCTMIETKREGATMLWKSNALAHFYHPLTKEGRNRLRDAKSAKDAEKIAQEMTVKWQQTEEGGRFVPYDGK</sequence>
<name>A0A0D2FWE2_9EURO</name>
<keyword evidence="2" id="KW-1133">Transmembrane helix</keyword>
<reference evidence="3 4" key="1">
    <citation type="submission" date="2015-01" db="EMBL/GenBank/DDBJ databases">
        <title>The Genome Sequence of Capronia semiimmersa CBS27337.</title>
        <authorList>
            <consortium name="The Broad Institute Genomics Platform"/>
            <person name="Cuomo C."/>
            <person name="de Hoog S."/>
            <person name="Gorbushina A."/>
            <person name="Stielow B."/>
            <person name="Teixiera M."/>
            <person name="Abouelleil A."/>
            <person name="Chapman S.B."/>
            <person name="Priest M."/>
            <person name="Young S.K."/>
            <person name="Wortman J."/>
            <person name="Nusbaum C."/>
            <person name="Birren B."/>
        </authorList>
    </citation>
    <scope>NUCLEOTIDE SEQUENCE [LARGE SCALE GENOMIC DNA]</scope>
    <source>
        <strain evidence="3 4">CBS 27337</strain>
    </source>
</reference>
<feature type="region of interest" description="Disordered" evidence="1">
    <location>
        <begin position="1"/>
        <end position="48"/>
    </location>
</feature>
<evidence type="ECO:0000256" key="2">
    <source>
        <dbReference type="SAM" id="Phobius"/>
    </source>
</evidence>
<protein>
    <submittedName>
        <fullName evidence="3">Uncharacterized protein</fullName>
    </submittedName>
</protein>
<keyword evidence="2" id="KW-0812">Transmembrane</keyword>
<gene>
    <name evidence="3" type="ORF">PV04_09244</name>
</gene>
<dbReference type="AlphaFoldDB" id="A0A0D2FWE2"/>
<keyword evidence="2" id="KW-0472">Membrane</keyword>
<dbReference type="PANTHER" id="PTHR35394">
    <property type="entry name" value="DUF3176 DOMAIN-CONTAINING PROTEIN"/>
    <property type="match status" value="1"/>
</dbReference>
<dbReference type="EMBL" id="KN846961">
    <property type="protein sequence ID" value="KIW64299.1"/>
    <property type="molecule type" value="Genomic_DNA"/>
</dbReference>
<evidence type="ECO:0000313" key="4">
    <source>
        <dbReference type="Proteomes" id="UP000054266"/>
    </source>
</evidence>
<dbReference type="Pfam" id="PF11374">
    <property type="entry name" value="DUF3176"/>
    <property type="match status" value="1"/>
</dbReference>
<dbReference type="PANTHER" id="PTHR35394:SF5">
    <property type="entry name" value="DUF3176 DOMAIN-CONTAINING PROTEIN"/>
    <property type="match status" value="1"/>
</dbReference>
<feature type="transmembrane region" description="Helical" evidence="2">
    <location>
        <begin position="104"/>
        <end position="129"/>
    </location>
</feature>
<feature type="transmembrane region" description="Helical" evidence="2">
    <location>
        <begin position="171"/>
        <end position="189"/>
    </location>
</feature>
<keyword evidence="4" id="KW-1185">Reference proteome</keyword>
<dbReference type="Proteomes" id="UP000054266">
    <property type="component" value="Unassembled WGS sequence"/>
</dbReference>
<feature type="transmembrane region" description="Helical" evidence="2">
    <location>
        <begin position="553"/>
        <end position="575"/>
    </location>
</feature>
<dbReference type="STRING" id="5601.A0A0D2FWE2"/>
<feature type="compositionally biased region" description="Basic and acidic residues" evidence="1">
    <location>
        <begin position="26"/>
        <end position="40"/>
    </location>
</feature>
<accession>A0A0D2FWE2</accession>
<evidence type="ECO:0000313" key="3">
    <source>
        <dbReference type="EMBL" id="KIW64299.1"/>
    </source>
</evidence>
<organism evidence="3 4">
    <name type="scientific">Phialophora macrospora</name>
    <dbReference type="NCBI Taxonomy" id="1851006"/>
    <lineage>
        <taxon>Eukaryota</taxon>
        <taxon>Fungi</taxon>
        <taxon>Dikarya</taxon>
        <taxon>Ascomycota</taxon>
        <taxon>Pezizomycotina</taxon>
        <taxon>Eurotiomycetes</taxon>
        <taxon>Chaetothyriomycetidae</taxon>
        <taxon>Chaetothyriales</taxon>
        <taxon>Herpotrichiellaceae</taxon>
        <taxon>Phialophora</taxon>
    </lineage>
</organism>
<dbReference type="HOGENOM" id="CLU_015092_4_1_1"/>
<proteinExistence type="predicted"/>
<dbReference type="InterPro" id="IPR021514">
    <property type="entry name" value="DUF3176"/>
</dbReference>
<evidence type="ECO:0000256" key="1">
    <source>
        <dbReference type="SAM" id="MobiDB-lite"/>
    </source>
</evidence>
<feature type="transmembrane region" description="Helical" evidence="2">
    <location>
        <begin position="59"/>
        <end position="84"/>
    </location>
</feature>